<sequence length="552" mass="62844">MRGNALQDAEEWGKDKNLSYQDKQFLAASREQEIQEEIAAKEKEAQLERERKDREATESRNLLLTEANIKAKRKIRNGSIFVLLALVVTATLGIFTEKQINKLASIENEVKTVQKLSQLAGDLRNDNQESASDEALRIAGLSFRIKDRNLKLSMLLASMSRAYQSLGKKNEAKENITESLEYLNQVGNQISADERIRVELLIRYMINDYQEAFNLIQAYPNEINPFKDNQIITVQDIESIHLELLKNKISERLRLKVEASLKQHHYAELNNLLASKKWQEADAKTALIIRSYLFCSDIKKLDEIWVKHSQGRFGFSVQKKIWLEHANRLSVTQFIEKEKKNFNDFLSQIGWYEQGYEDIIEKITKDGYKKGNAGILPYSLHFGNVVSSFSKSNPFYHYIYDLRQEPLSSAEILFSPKCRLNSLNRQIKFIWPAKGVLTSGSGWRWGRMHKGLDVANSVGTPIYASAPGIVAKAGWSKGGYGNLVEIRHPDGSMTRYGHNSRVMVSEGQQVRQGERIALMGDTGFSTEPTLHFEIHQAGKGEVNPINFLPSGL</sequence>
<dbReference type="Gene3D" id="1.10.10.1770">
    <property type="entry name" value="Gun4-like"/>
    <property type="match status" value="1"/>
</dbReference>
<dbReference type="EMBL" id="NTFS01000202">
    <property type="protein sequence ID" value="PAX52769.1"/>
    <property type="molecule type" value="Genomic_DNA"/>
</dbReference>
<evidence type="ECO:0000259" key="4">
    <source>
        <dbReference type="Pfam" id="PF05419"/>
    </source>
</evidence>
<dbReference type="Pfam" id="PF01551">
    <property type="entry name" value="Peptidase_M23"/>
    <property type="match status" value="1"/>
</dbReference>
<keyword evidence="2" id="KW-0472">Membrane</keyword>
<dbReference type="InterPro" id="IPR011055">
    <property type="entry name" value="Dup_hybrid_motif"/>
</dbReference>
<dbReference type="PANTHER" id="PTHR21666">
    <property type="entry name" value="PEPTIDASE-RELATED"/>
    <property type="match status" value="1"/>
</dbReference>
<evidence type="ECO:0000259" key="3">
    <source>
        <dbReference type="Pfam" id="PF01551"/>
    </source>
</evidence>
<dbReference type="Proteomes" id="UP000218238">
    <property type="component" value="Unassembled WGS sequence"/>
</dbReference>
<comment type="caution">
    <text evidence="5">The sequence shown here is derived from an EMBL/GenBank/DDBJ whole genome shotgun (WGS) entry which is preliminary data.</text>
</comment>
<accession>A0A2A2TH89</accession>
<feature type="domain" description="M23ase beta-sheet core" evidence="3">
    <location>
        <begin position="447"/>
        <end position="543"/>
    </location>
</feature>
<feature type="transmembrane region" description="Helical" evidence="2">
    <location>
        <begin position="78"/>
        <end position="96"/>
    </location>
</feature>
<dbReference type="OrthoDB" id="517111at2"/>
<keyword evidence="1" id="KW-0175">Coiled coil</keyword>
<keyword evidence="2" id="KW-1133">Transmembrane helix</keyword>
<evidence type="ECO:0000256" key="2">
    <source>
        <dbReference type="SAM" id="Phobius"/>
    </source>
</evidence>
<gene>
    <name evidence="5" type="ORF">CK510_17515</name>
</gene>
<evidence type="ECO:0000313" key="6">
    <source>
        <dbReference type="Proteomes" id="UP000218238"/>
    </source>
</evidence>
<dbReference type="CDD" id="cd12797">
    <property type="entry name" value="M23_peptidase"/>
    <property type="match status" value="1"/>
</dbReference>
<feature type="domain" description="GUN4-like" evidence="4">
    <location>
        <begin position="294"/>
        <end position="355"/>
    </location>
</feature>
<keyword evidence="2" id="KW-0812">Transmembrane</keyword>
<evidence type="ECO:0000313" key="5">
    <source>
        <dbReference type="EMBL" id="PAX52769.1"/>
    </source>
</evidence>
<organism evidence="5 6">
    <name type="scientific">Brunnivagina elsteri CCALA 953</name>
    <dbReference type="NCBI Taxonomy" id="987040"/>
    <lineage>
        <taxon>Bacteria</taxon>
        <taxon>Bacillati</taxon>
        <taxon>Cyanobacteriota</taxon>
        <taxon>Cyanophyceae</taxon>
        <taxon>Nostocales</taxon>
        <taxon>Calotrichaceae</taxon>
        <taxon>Brunnivagina</taxon>
    </lineage>
</organism>
<dbReference type="InterPro" id="IPR016047">
    <property type="entry name" value="M23ase_b-sheet_dom"/>
</dbReference>
<evidence type="ECO:0000256" key="1">
    <source>
        <dbReference type="SAM" id="Coils"/>
    </source>
</evidence>
<dbReference type="InterPro" id="IPR037215">
    <property type="entry name" value="GUN4-like_sf"/>
</dbReference>
<feature type="coiled-coil region" evidence="1">
    <location>
        <begin position="30"/>
        <end position="60"/>
    </location>
</feature>
<reference evidence="5 6" key="1">
    <citation type="submission" date="2017-08" db="EMBL/GenBank/DDBJ databases">
        <title>Draft genome sequence of filamentous cyanobacterium Calothrix elsteri CCALA 953.</title>
        <authorList>
            <person name="Gagunashvili A.N."/>
            <person name="Elster J."/>
            <person name="Andresson O.S."/>
        </authorList>
    </citation>
    <scope>NUCLEOTIDE SEQUENCE [LARGE SCALE GENOMIC DNA]</scope>
    <source>
        <strain evidence="5 6">CCALA 953</strain>
    </source>
</reference>
<name>A0A2A2TH89_9CYAN</name>
<evidence type="ECO:0008006" key="7">
    <source>
        <dbReference type="Google" id="ProtNLM"/>
    </source>
</evidence>
<dbReference type="InterPro" id="IPR050570">
    <property type="entry name" value="Cell_wall_metabolism_enzyme"/>
</dbReference>
<dbReference type="SUPFAM" id="SSF140869">
    <property type="entry name" value="GUN4-like"/>
    <property type="match status" value="1"/>
</dbReference>
<dbReference type="SUPFAM" id="SSF51261">
    <property type="entry name" value="Duplicated hybrid motif"/>
    <property type="match status" value="1"/>
</dbReference>
<dbReference type="Gene3D" id="2.70.70.10">
    <property type="entry name" value="Glucose Permease (Domain IIA)"/>
    <property type="match status" value="1"/>
</dbReference>
<dbReference type="Gene3D" id="1.25.40.620">
    <property type="match status" value="1"/>
</dbReference>
<protein>
    <recommendedName>
        <fullName evidence="7">Peptidase M23</fullName>
    </recommendedName>
</protein>
<dbReference type="PANTHER" id="PTHR21666:SF270">
    <property type="entry name" value="MUREIN HYDROLASE ACTIVATOR ENVC"/>
    <property type="match status" value="1"/>
</dbReference>
<dbReference type="Pfam" id="PF05419">
    <property type="entry name" value="GUN4"/>
    <property type="match status" value="1"/>
</dbReference>
<dbReference type="AlphaFoldDB" id="A0A2A2TH89"/>
<dbReference type="GO" id="GO:0004222">
    <property type="term" value="F:metalloendopeptidase activity"/>
    <property type="evidence" value="ECO:0007669"/>
    <property type="project" value="TreeGrafter"/>
</dbReference>
<proteinExistence type="predicted"/>
<keyword evidence="6" id="KW-1185">Reference proteome</keyword>
<dbReference type="InterPro" id="IPR008629">
    <property type="entry name" value="GUN4-like"/>
</dbReference>